<comment type="caution">
    <text evidence="2">The sequence shown here is derived from an EMBL/GenBank/DDBJ whole genome shotgun (WGS) entry which is preliminary data.</text>
</comment>
<accession>A0A8H3CUE6</accession>
<feature type="region of interest" description="Disordered" evidence="1">
    <location>
        <begin position="1"/>
        <end position="42"/>
    </location>
</feature>
<dbReference type="EMBL" id="CAJMWX010001632">
    <property type="protein sequence ID" value="CAE6499668.1"/>
    <property type="molecule type" value="Genomic_DNA"/>
</dbReference>
<evidence type="ECO:0000313" key="2">
    <source>
        <dbReference type="EMBL" id="CAE6499668.1"/>
    </source>
</evidence>
<feature type="non-terminal residue" evidence="2">
    <location>
        <position position="1"/>
    </location>
</feature>
<reference evidence="2" key="1">
    <citation type="submission" date="2021-01" db="EMBL/GenBank/DDBJ databases">
        <authorList>
            <person name="Kaushik A."/>
        </authorList>
    </citation>
    <scope>NUCLEOTIDE SEQUENCE</scope>
    <source>
        <strain evidence="2">AG4-R118</strain>
    </source>
</reference>
<protein>
    <submittedName>
        <fullName evidence="2">Uncharacterized protein</fullName>
    </submittedName>
</protein>
<name>A0A8H3CUE6_9AGAM</name>
<organism evidence="2 3">
    <name type="scientific">Rhizoctonia solani</name>
    <dbReference type="NCBI Taxonomy" id="456999"/>
    <lineage>
        <taxon>Eukaryota</taxon>
        <taxon>Fungi</taxon>
        <taxon>Dikarya</taxon>
        <taxon>Basidiomycota</taxon>
        <taxon>Agaricomycotina</taxon>
        <taxon>Agaricomycetes</taxon>
        <taxon>Cantharellales</taxon>
        <taxon>Ceratobasidiaceae</taxon>
        <taxon>Rhizoctonia</taxon>
    </lineage>
</organism>
<gene>
    <name evidence="2" type="ORF">RDB_LOCUS151430</name>
</gene>
<sequence>MAEAAAALSIAATTSKPKHPAESFSGIAPIPDVTLPESNNQDILGLSDQHVPNNCTTVENISAPGSPQPSNSKLSDSTSIVSVGGQDAEKFIMSAYALPEARKKTKDSLLLSDEALEPELNKLKFATSLNEPSIDDRARSLQLMDRVGLGIRIDHLLPRENALQYYPMRLIYRPHLAPYLEREMIFIS</sequence>
<feature type="compositionally biased region" description="Low complexity" evidence="1">
    <location>
        <begin position="1"/>
        <end position="12"/>
    </location>
</feature>
<evidence type="ECO:0000256" key="1">
    <source>
        <dbReference type="SAM" id="MobiDB-lite"/>
    </source>
</evidence>
<proteinExistence type="predicted"/>
<evidence type="ECO:0000313" key="3">
    <source>
        <dbReference type="Proteomes" id="UP000663888"/>
    </source>
</evidence>
<dbReference type="AlphaFoldDB" id="A0A8H3CUE6"/>
<dbReference type="Proteomes" id="UP000663888">
    <property type="component" value="Unassembled WGS sequence"/>
</dbReference>